<dbReference type="PANTHER" id="PTHR43544">
    <property type="entry name" value="SHORT-CHAIN DEHYDROGENASE/REDUCTASE"/>
    <property type="match status" value="1"/>
</dbReference>
<sequence length="413" mass="47251">MLTDNSIMFLNKTLVKENRIVFTLSSFKELSFLDDEVDKYWILDGRSISQNEFVHNIPQLLDILMNSCDKESNRDSASIIQNADEIRYMGGIFASVTNFQNICDGHPGLWNHVKKTSSLNVQSKWKNNSLVKRKLEDEPSAYDDRRRPKRKMIKELSKNLINSDSDLSSKLEDSSSKVKSCYMCKISKRTNDVRICEDCNKINLDMKIWKIDLSGRIAIVTDILINNAAQTIHRDANYYTPILEKEEYLRIHHTSEEDNNTLLMETCSSSKGTENAVEYFPIKSGPVIGDDPIDDSPRNSWTFNLDEVPLSEMLEPLLIKSPFPKRFIVNVSAMEGQFSPALNMMTRTAGLEFILDNVYMTSVDTGWVTDERPQHQAVYEKVIRGFDAPLSEEDGGSKSCSSYFPRTFLEGRR</sequence>
<dbReference type="GO" id="GO:0016491">
    <property type="term" value="F:oxidoreductase activity"/>
    <property type="evidence" value="ECO:0007669"/>
    <property type="project" value="TreeGrafter"/>
</dbReference>
<protein>
    <submittedName>
        <fullName evidence="1">(salmon louse) hypothetical protein</fullName>
    </submittedName>
</protein>
<gene>
    <name evidence="1" type="ORF">LSAA_15083</name>
</gene>
<dbReference type="GO" id="GO:0005737">
    <property type="term" value="C:cytoplasm"/>
    <property type="evidence" value="ECO:0007669"/>
    <property type="project" value="TreeGrafter"/>
</dbReference>
<dbReference type="EMBL" id="HG994588">
    <property type="protein sequence ID" value="CAF3040816.1"/>
    <property type="molecule type" value="Genomic_DNA"/>
</dbReference>
<evidence type="ECO:0000313" key="1">
    <source>
        <dbReference type="EMBL" id="CAF3040816.1"/>
    </source>
</evidence>
<proteinExistence type="predicted"/>
<evidence type="ECO:0000313" key="2">
    <source>
        <dbReference type="Proteomes" id="UP000675881"/>
    </source>
</evidence>
<dbReference type="Proteomes" id="UP000675881">
    <property type="component" value="Chromosome 9"/>
</dbReference>
<reference evidence="1" key="1">
    <citation type="submission" date="2021-02" db="EMBL/GenBank/DDBJ databases">
        <authorList>
            <person name="Bekaert M."/>
        </authorList>
    </citation>
    <scope>NUCLEOTIDE SEQUENCE</scope>
    <source>
        <strain evidence="1">IoA-00</strain>
    </source>
</reference>
<accession>A0A7R8HE27</accession>
<name>A0A7R8HE27_LEPSM</name>
<dbReference type="AlphaFoldDB" id="A0A7R8HE27"/>
<dbReference type="PANTHER" id="PTHR43544:SF2">
    <property type="entry name" value="OXIDOREDUCTASE"/>
    <property type="match status" value="1"/>
</dbReference>
<organism evidence="1 2">
    <name type="scientific">Lepeophtheirus salmonis</name>
    <name type="common">Salmon louse</name>
    <name type="synonym">Caligus salmonis</name>
    <dbReference type="NCBI Taxonomy" id="72036"/>
    <lineage>
        <taxon>Eukaryota</taxon>
        <taxon>Metazoa</taxon>
        <taxon>Ecdysozoa</taxon>
        <taxon>Arthropoda</taxon>
        <taxon>Crustacea</taxon>
        <taxon>Multicrustacea</taxon>
        <taxon>Hexanauplia</taxon>
        <taxon>Copepoda</taxon>
        <taxon>Siphonostomatoida</taxon>
        <taxon>Caligidae</taxon>
        <taxon>Lepeophtheirus</taxon>
    </lineage>
</organism>
<dbReference type="OrthoDB" id="5296at2759"/>
<dbReference type="InterPro" id="IPR051468">
    <property type="entry name" value="Fungal_SecMetab_SDRs"/>
</dbReference>
<keyword evidence="2" id="KW-1185">Reference proteome</keyword>